<evidence type="ECO:0000256" key="12">
    <source>
        <dbReference type="SAM" id="MobiDB-lite"/>
    </source>
</evidence>
<dbReference type="InterPro" id="IPR049427">
    <property type="entry name" value="Acyl-ACP_TE_C"/>
</dbReference>
<dbReference type="EC" id="3.1.2.-" evidence="11"/>
<dbReference type="SUPFAM" id="SSF54637">
    <property type="entry name" value="Thioesterase/thiol ester dehydrase-isomerase"/>
    <property type="match status" value="2"/>
</dbReference>
<evidence type="ECO:0000313" key="16">
    <source>
        <dbReference type="Proteomes" id="UP000265515"/>
    </source>
</evidence>
<keyword evidence="4 11" id="KW-0150">Chloroplast</keyword>
<proteinExistence type="inferred from homology"/>
<keyword evidence="6 11" id="KW-0378">Hydrolase</keyword>
<reference evidence="15 16" key="1">
    <citation type="journal article" date="2018" name="Cell">
        <title>The Chara Genome: Secondary Complexity and Implications for Plant Terrestrialization.</title>
        <authorList>
            <person name="Nishiyama T."/>
            <person name="Sakayama H."/>
            <person name="Vries J.D."/>
            <person name="Buschmann H."/>
            <person name="Saint-Marcoux D."/>
            <person name="Ullrich K.K."/>
            <person name="Haas F.B."/>
            <person name="Vanderstraeten L."/>
            <person name="Becker D."/>
            <person name="Lang D."/>
            <person name="Vosolsobe S."/>
            <person name="Rombauts S."/>
            <person name="Wilhelmsson P.K.I."/>
            <person name="Janitza P."/>
            <person name="Kern R."/>
            <person name="Heyl A."/>
            <person name="Rumpler F."/>
            <person name="Villalobos L.I.A.C."/>
            <person name="Clay J.M."/>
            <person name="Skokan R."/>
            <person name="Toyoda A."/>
            <person name="Suzuki Y."/>
            <person name="Kagoshima H."/>
            <person name="Schijlen E."/>
            <person name="Tajeshwar N."/>
            <person name="Catarino B."/>
            <person name="Hetherington A.J."/>
            <person name="Saltykova A."/>
            <person name="Bonnot C."/>
            <person name="Breuninger H."/>
            <person name="Symeonidi A."/>
            <person name="Radhakrishnan G.V."/>
            <person name="Van Nieuwerburgh F."/>
            <person name="Deforce D."/>
            <person name="Chang C."/>
            <person name="Karol K.G."/>
            <person name="Hedrich R."/>
            <person name="Ulvskov P."/>
            <person name="Glockner G."/>
            <person name="Delwiche C.F."/>
            <person name="Petrasek J."/>
            <person name="Van de Peer Y."/>
            <person name="Friml J."/>
            <person name="Beilby M."/>
            <person name="Dolan L."/>
            <person name="Kohara Y."/>
            <person name="Sugano S."/>
            <person name="Fujiyama A."/>
            <person name="Delaux P.-M."/>
            <person name="Quint M."/>
            <person name="TheiBen G."/>
            <person name="Hagemann M."/>
            <person name="Harholt J."/>
            <person name="Dunand C."/>
            <person name="Zachgo S."/>
            <person name="Langdale J."/>
            <person name="Maumus F."/>
            <person name="Straeten D.V.D."/>
            <person name="Gould S.B."/>
            <person name="Rensing S.A."/>
        </authorList>
    </citation>
    <scope>NUCLEOTIDE SEQUENCE [LARGE SCALE GENOMIC DNA]</scope>
    <source>
        <strain evidence="15 16">S276</strain>
    </source>
</reference>
<evidence type="ECO:0000256" key="2">
    <source>
        <dbReference type="ARBA" id="ARBA00006500"/>
    </source>
</evidence>
<name>A0A388MAS3_CHABU</name>
<dbReference type="CDD" id="cd00586">
    <property type="entry name" value="4HBT"/>
    <property type="match status" value="1"/>
</dbReference>
<feature type="domain" description="Acyl-ACP thioesterase N-terminal hotdog" evidence="13">
    <location>
        <begin position="207"/>
        <end position="341"/>
    </location>
</feature>
<feature type="compositionally biased region" description="Polar residues" evidence="12">
    <location>
        <begin position="505"/>
        <end position="519"/>
    </location>
</feature>
<feature type="compositionally biased region" description="Low complexity" evidence="12">
    <location>
        <begin position="488"/>
        <end position="504"/>
    </location>
</feature>
<protein>
    <recommendedName>
        <fullName evidence="11">Acyl-[acyl-carrier-protein] hydrolase</fullName>
        <ecNumber evidence="11">3.1.2.-</ecNumber>
    </recommendedName>
</protein>
<evidence type="ECO:0000256" key="11">
    <source>
        <dbReference type="RuleBase" id="RU363096"/>
    </source>
</evidence>
<keyword evidence="10 11" id="KW-0275">Fatty acid biosynthesis</keyword>
<evidence type="ECO:0000256" key="10">
    <source>
        <dbReference type="ARBA" id="ARBA00023160"/>
    </source>
</evidence>
<dbReference type="GO" id="GO:0009507">
    <property type="term" value="C:chloroplast"/>
    <property type="evidence" value="ECO:0007669"/>
    <property type="project" value="UniProtKB-SubCell"/>
</dbReference>
<dbReference type="Pfam" id="PF20791">
    <property type="entry name" value="Acyl-ACP_TE_C"/>
    <property type="match status" value="1"/>
</dbReference>
<feature type="region of interest" description="Disordered" evidence="12">
    <location>
        <begin position="480"/>
        <end position="539"/>
    </location>
</feature>
<evidence type="ECO:0000259" key="13">
    <source>
        <dbReference type="Pfam" id="PF01643"/>
    </source>
</evidence>
<dbReference type="InterPro" id="IPR029069">
    <property type="entry name" value="HotDog_dom_sf"/>
</dbReference>
<dbReference type="Pfam" id="PF01643">
    <property type="entry name" value="Acyl-ACP_TE"/>
    <property type="match status" value="1"/>
</dbReference>
<gene>
    <name evidence="15" type="ORF">CBR_g52636</name>
</gene>
<evidence type="ECO:0000256" key="4">
    <source>
        <dbReference type="ARBA" id="ARBA00022528"/>
    </source>
</evidence>
<comment type="function">
    <text evidence="11">Plays an essential role in chain termination during de novo fatty acid synthesis.</text>
</comment>
<dbReference type="GO" id="GO:0000036">
    <property type="term" value="F:acyl carrier activity"/>
    <property type="evidence" value="ECO:0007669"/>
    <property type="project" value="TreeGrafter"/>
</dbReference>
<dbReference type="FunFam" id="3.10.129.10:FF:000014">
    <property type="entry name" value="Acyl-[acyl-carrier-protein] hydrolase"/>
    <property type="match status" value="1"/>
</dbReference>
<dbReference type="GO" id="GO:0016297">
    <property type="term" value="F:fatty acyl-[ACP] hydrolase activity"/>
    <property type="evidence" value="ECO:0007669"/>
    <property type="project" value="InterPro"/>
</dbReference>
<keyword evidence="16" id="KW-1185">Reference proteome</keyword>
<dbReference type="InterPro" id="IPR002864">
    <property type="entry name" value="Acyl-ACP_thioesterase_NHD"/>
</dbReference>
<keyword evidence="8" id="KW-0809">Transit peptide</keyword>
<accession>A0A388MAS3</accession>
<evidence type="ECO:0000256" key="9">
    <source>
        <dbReference type="ARBA" id="ARBA00023098"/>
    </source>
</evidence>
<organism evidence="15 16">
    <name type="scientific">Chara braunii</name>
    <name type="common">Braun's stonewort</name>
    <dbReference type="NCBI Taxonomy" id="69332"/>
    <lineage>
        <taxon>Eukaryota</taxon>
        <taxon>Viridiplantae</taxon>
        <taxon>Streptophyta</taxon>
        <taxon>Charophyceae</taxon>
        <taxon>Charales</taxon>
        <taxon>Characeae</taxon>
        <taxon>Chara</taxon>
    </lineage>
</organism>
<feature type="domain" description="Acyl-ACP thioesterase-like C-terminal" evidence="14">
    <location>
        <begin position="370"/>
        <end position="436"/>
    </location>
</feature>
<dbReference type="InterPro" id="IPR045023">
    <property type="entry name" value="FATA/B"/>
</dbReference>
<comment type="similarity">
    <text evidence="2 11">Belongs to the acyl-ACP thioesterase family.</text>
</comment>
<evidence type="ECO:0000256" key="1">
    <source>
        <dbReference type="ARBA" id="ARBA00004229"/>
    </source>
</evidence>
<evidence type="ECO:0000256" key="7">
    <source>
        <dbReference type="ARBA" id="ARBA00022832"/>
    </source>
</evidence>
<dbReference type="OrthoDB" id="618395at2759"/>
<evidence type="ECO:0000256" key="5">
    <source>
        <dbReference type="ARBA" id="ARBA00022640"/>
    </source>
</evidence>
<dbReference type="PANTHER" id="PTHR31727:SF6">
    <property type="entry name" value="OLEOYL-ACYL CARRIER PROTEIN THIOESTERASE 1, CHLOROPLASTIC"/>
    <property type="match status" value="1"/>
</dbReference>
<dbReference type="Gene3D" id="3.10.129.10">
    <property type="entry name" value="Hotdog Thioesterase"/>
    <property type="match status" value="1"/>
</dbReference>
<dbReference type="EMBL" id="BFEA01000925">
    <property type="protein sequence ID" value="GBG91603.1"/>
    <property type="molecule type" value="Genomic_DNA"/>
</dbReference>
<keyword evidence="3 11" id="KW-0444">Lipid biosynthesis</keyword>
<dbReference type="Proteomes" id="UP000265515">
    <property type="component" value="Unassembled WGS sequence"/>
</dbReference>
<comment type="subcellular location">
    <subcellularLocation>
        <location evidence="1 11">Plastid</location>
        <location evidence="1 11">Chloroplast</location>
    </subcellularLocation>
</comment>
<evidence type="ECO:0000256" key="3">
    <source>
        <dbReference type="ARBA" id="ARBA00022516"/>
    </source>
</evidence>
<keyword evidence="9 11" id="KW-0443">Lipid metabolism</keyword>
<sequence length="576" mass="63554">MARSLGMHCDLSLRGVDLDIPCSSFSETNVVQSCQQRVVVESLSACAHGRECPRIRTVSSRSFQGSGKADASRQGFGYYCNGSLPFWSARHCSAQSGGSIAVALCAWDDSGACLPCMPAADLCKDQKFPLSTRRAVWKVVASQKTDLTSRNVALEAAEGGASVGKLGKDGSGSNGSSCSSIGLMAGQQQEQRRLGRQSGRLIDNGFVYSETFFIRCYEVGVDRTARIDTIANLLQEVAVNHARCVGFTDNGFGTTPAMRQKRLIWVTTRLHVEMLHYPAWGDVVEIQTWLQQEGKVNARRDWVISDARTGQLVGRATSAWVMMSQDTRRLVRIPEEVKAEYLQYCFPHRHAIKDKSASGRKIERLEDPPEFARAGLQVRRSDLDMNQHVNNVTYVGWMIESIPLEVLDNFELLNLTLDYRCESVGDDVIESLTSLEVASPDCPLAQNEVLDSHLAWLYTSSPSISSNQISCQNHLGKAPMDRTGLFGSGSQTSSRQSHQTSVSSMNTDASGNPQLSISGQDGARPNNHHRTVAGKHWNGGLEDKGRTLQFLHLLRLQNDGKELVRGRTLWQKRKDI</sequence>
<keyword evidence="5 11" id="KW-0934">Plastid</keyword>
<evidence type="ECO:0000256" key="8">
    <source>
        <dbReference type="ARBA" id="ARBA00022946"/>
    </source>
</evidence>
<evidence type="ECO:0000313" key="15">
    <source>
        <dbReference type="EMBL" id="GBG91603.1"/>
    </source>
</evidence>
<dbReference type="AlphaFoldDB" id="A0A388MAS3"/>
<evidence type="ECO:0000259" key="14">
    <source>
        <dbReference type="Pfam" id="PF20791"/>
    </source>
</evidence>
<dbReference type="STRING" id="69332.A0A388MAS3"/>
<evidence type="ECO:0000256" key="6">
    <source>
        <dbReference type="ARBA" id="ARBA00022801"/>
    </source>
</evidence>
<comment type="caution">
    <text evidence="15">The sequence shown here is derived from an EMBL/GenBank/DDBJ whole genome shotgun (WGS) entry which is preliminary data.</text>
</comment>
<dbReference type="Gramene" id="GBG91603">
    <property type="protein sequence ID" value="GBG91603"/>
    <property type="gene ID" value="CBR_g52636"/>
</dbReference>
<dbReference type="PANTHER" id="PTHR31727">
    <property type="entry name" value="OLEOYL-ACYL CARRIER PROTEIN THIOESTERASE 1, CHLOROPLASTIC"/>
    <property type="match status" value="1"/>
</dbReference>
<keyword evidence="7 11" id="KW-0276">Fatty acid metabolism</keyword>